<dbReference type="AlphaFoldDB" id="A0AAW0DX26"/>
<reference evidence="2 3" key="1">
    <citation type="journal article" date="2024" name="J Genomics">
        <title>Draft genome sequencing and assembly of Favolaschia claudopus CIRM-BRFM 2984 isolated from oak limbs.</title>
        <authorList>
            <person name="Navarro D."/>
            <person name="Drula E."/>
            <person name="Chaduli D."/>
            <person name="Cazenave R."/>
            <person name="Ahrendt S."/>
            <person name="Wang J."/>
            <person name="Lipzen A."/>
            <person name="Daum C."/>
            <person name="Barry K."/>
            <person name="Grigoriev I.V."/>
            <person name="Favel A."/>
            <person name="Rosso M.N."/>
            <person name="Martin F."/>
        </authorList>
    </citation>
    <scope>NUCLEOTIDE SEQUENCE [LARGE SCALE GENOMIC DNA]</scope>
    <source>
        <strain evidence="2 3">CIRM-BRFM 2984</strain>
    </source>
</reference>
<protein>
    <submittedName>
        <fullName evidence="2">Uncharacterized protein</fullName>
    </submittedName>
</protein>
<evidence type="ECO:0000313" key="3">
    <source>
        <dbReference type="Proteomes" id="UP001362999"/>
    </source>
</evidence>
<evidence type="ECO:0000313" key="2">
    <source>
        <dbReference type="EMBL" id="KAK7056149.1"/>
    </source>
</evidence>
<dbReference type="EMBL" id="JAWWNJ010000005">
    <property type="protein sequence ID" value="KAK7056149.1"/>
    <property type="molecule type" value="Genomic_DNA"/>
</dbReference>
<sequence length="155" mass="17465">MSAPPSTATNDSEVDPLYMFPRPQVTDSEPICRAWAEMSSPAPLTRQMAAGQRRPILDDYDIGPRQLQAQYLEQCRLLHIQASGPQMTYALRLRANRVLARLHRILSPAPFSSRKRSRSATEAEAHDEDSPQISSSRPSKMVYHLSLHPVPVYQV</sequence>
<feature type="region of interest" description="Disordered" evidence="1">
    <location>
        <begin position="111"/>
        <end position="139"/>
    </location>
</feature>
<proteinExistence type="predicted"/>
<gene>
    <name evidence="2" type="ORF">R3P38DRAFT_2761269</name>
</gene>
<evidence type="ECO:0000256" key="1">
    <source>
        <dbReference type="SAM" id="MobiDB-lite"/>
    </source>
</evidence>
<keyword evidence="3" id="KW-1185">Reference proteome</keyword>
<name>A0AAW0DX26_9AGAR</name>
<dbReference type="Proteomes" id="UP001362999">
    <property type="component" value="Unassembled WGS sequence"/>
</dbReference>
<organism evidence="2 3">
    <name type="scientific">Favolaschia claudopus</name>
    <dbReference type="NCBI Taxonomy" id="2862362"/>
    <lineage>
        <taxon>Eukaryota</taxon>
        <taxon>Fungi</taxon>
        <taxon>Dikarya</taxon>
        <taxon>Basidiomycota</taxon>
        <taxon>Agaricomycotina</taxon>
        <taxon>Agaricomycetes</taxon>
        <taxon>Agaricomycetidae</taxon>
        <taxon>Agaricales</taxon>
        <taxon>Marasmiineae</taxon>
        <taxon>Mycenaceae</taxon>
        <taxon>Favolaschia</taxon>
    </lineage>
</organism>
<accession>A0AAW0DX26</accession>
<comment type="caution">
    <text evidence="2">The sequence shown here is derived from an EMBL/GenBank/DDBJ whole genome shotgun (WGS) entry which is preliminary data.</text>
</comment>